<evidence type="ECO:0000313" key="2">
    <source>
        <dbReference type="Proteomes" id="UP001419268"/>
    </source>
</evidence>
<comment type="caution">
    <text evidence="1">The sequence shown here is derived from an EMBL/GenBank/DDBJ whole genome shotgun (WGS) entry which is preliminary data.</text>
</comment>
<protein>
    <submittedName>
        <fullName evidence="1">Uncharacterized protein</fullName>
    </submittedName>
</protein>
<keyword evidence="2" id="KW-1185">Reference proteome</keyword>
<organism evidence="1 2">
    <name type="scientific">Stephania cephalantha</name>
    <dbReference type="NCBI Taxonomy" id="152367"/>
    <lineage>
        <taxon>Eukaryota</taxon>
        <taxon>Viridiplantae</taxon>
        <taxon>Streptophyta</taxon>
        <taxon>Embryophyta</taxon>
        <taxon>Tracheophyta</taxon>
        <taxon>Spermatophyta</taxon>
        <taxon>Magnoliopsida</taxon>
        <taxon>Ranunculales</taxon>
        <taxon>Menispermaceae</taxon>
        <taxon>Menispermoideae</taxon>
        <taxon>Cissampelideae</taxon>
        <taxon>Stephania</taxon>
    </lineage>
</organism>
<sequence length="226" mass="25157">MVPHVKLVRESNGPKVPDLRVSEGLTTIDKPEPPDSTDLVASKMLVFIDRNDFVKFTINPLLLMILQKILLGVGSRSFAKERLPIFQLGSIDRTGMWKVGERLVTACVTDNGAIGVCTQPAADISVVIADAGFVCPELHQLSDSAWRVRDKLVGHLNLITQEKPKKYNRATCYDNIKKSTSFKSVRRRGKWAKAAVNVHMRWKAATKAAPVMREEVIEQADRRAAP</sequence>
<reference evidence="1 2" key="1">
    <citation type="submission" date="2024-01" db="EMBL/GenBank/DDBJ databases">
        <title>Genome assemblies of Stephania.</title>
        <authorList>
            <person name="Yang L."/>
        </authorList>
    </citation>
    <scope>NUCLEOTIDE SEQUENCE [LARGE SCALE GENOMIC DNA]</scope>
    <source>
        <strain evidence="1">JXDWG</strain>
        <tissue evidence="1">Leaf</tissue>
    </source>
</reference>
<dbReference type="EMBL" id="JBBNAG010000013">
    <property type="protein sequence ID" value="KAK9083569.1"/>
    <property type="molecule type" value="Genomic_DNA"/>
</dbReference>
<gene>
    <name evidence="1" type="ORF">Scep_030040</name>
</gene>
<dbReference type="AlphaFoldDB" id="A0AAP0DYT7"/>
<evidence type="ECO:0000313" key="1">
    <source>
        <dbReference type="EMBL" id="KAK9083569.1"/>
    </source>
</evidence>
<accession>A0AAP0DYT7</accession>
<proteinExistence type="predicted"/>
<dbReference type="Proteomes" id="UP001419268">
    <property type="component" value="Unassembled WGS sequence"/>
</dbReference>
<name>A0AAP0DYT7_9MAGN</name>